<organism evidence="1 2">
    <name type="scientific">Deinococcus aquaticus</name>
    <dbReference type="NCBI Taxonomy" id="328692"/>
    <lineage>
        <taxon>Bacteria</taxon>
        <taxon>Thermotogati</taxon>
        <taxon>Deinococcota</taxon>
        <taxon>Deinococci</taxon>
        <taxon>Deinococcales</taxon>
        <taxon>Deinococcaceae</taxon>
        <taxon>Deinococcus</taxon>
    </lineage>
</organism>
<gene>
    <name evidence="1" type="ORF">M8445_05595</name>
</gene>
<dbReference type="Proteomes" id="UP001217044">
    <property type="component" value="Chromosome"/>
</dbReference>
<accession>A0ABY7V3B2</accession>
<reference evidence="1 2" key="1">
    <citation type="submission" date="2022-12" db="EMBL/GenBank/DDBJ databases">
        <title>Genome Sequence of Deinococcus aquaticus Type Strain PB314.</title>
        <authorList>
            <person name="Albert C."/>
            <person name="Hill J."/>
            <person name="Boren L."/>
            <person name="Scholz-Ng S."/>
            <person name="Fatema N."/>
            <person name="Grosso R."/>
            <person name="Soboslay E."/>
            <person name="Tuohy J."/>
        </authorList>
    </citation>
    <scope>NUCLEOTIDE SEQUENCE [LARGE SCALE GENOMIC DNA]</scope>
    <source>
        <strain evidence="1 2">PB-314</strain>
    </source>
</reference>
<keyword evidence="2" id="KW-1185">Reference proteome</keyword>
<evidence type="ECO:0000313" key="2">
    <source>
        <dbReference type="Proteomes" id="UP001217044"/>
    </source>
</evidence>
<dbReference type="EMBL" id="CP115165">
    <property type="protein sequence ID" value="WDA59683.1"/>
    <property type="molecule type" value="Genomic_DNA"/>
</dbReference>
<proteinExistence type="predicted"/>
<name>A0ABY7V3B2_9DEIO</name>
<evidence type="ECO:0000313" key="1">
    <source>
        <dbReference type="EMBL" id="WDA59683.1"/>
    </source>
</evidence>
<sequence>MTLPALHPLLDLALPAHRQLPSDAFIWTGAGVWLGHGEAFTATRHVWTEREDRQARLRSAQTDLDRLTR</sequence>
<dbReference type="RefSeq" id="WP_273990280.1">
    <property type="nucleotide sequence ID" value="NZ_BAABQT010000017.1"/>
</dbReference>
<protein>
    <submittedName>
        <fullName evidence="1">Uncharacterized protein</fullName>
    </submittedName>
</protein>